<dbReference type="AlphaFoldDB" id="A0ABD2AI45"/>
<dbReference type="EMBL" id="JAUDFV010000147">
    <property type="protein sequence ID" value="KAL2720297.1"/>
    <property type="molecule type" value="Genomic_DNA"/>
</dbReference>
<sequence length="131" mass="15051">MCSKQIHISELRRRKRAREKKSSACLLQYFDITRGQSTGKACTRSDREIERGGISVCEWSSEQPMCTRLTRMVIYHLANESQDCAIYLTAHTTIASAYKLTLVDTRLASSSSEDSRQEMKRQENLKNEKGR</sequence>
<reference evidence="2 3" key="1">
    <citation type="journal article" date="2024" name="Ann. Entomol. Soc. Am.">
        <title>Genomic analyses of the southern and eastern yellowjacket wasps (Hymenoptera: Vespidae) reveal evolutionary signatures of social life.</title>
        <authorList>
            <person name="Catto M.A."/>
            <person name="Caine P.B."/>
            <person name="Orr S.E."/>
            <person name="Hunt B.G."/>
            <person name="Goodisman M.A.D."/>
        </authorList>
    </citation>
    <scope>NUCLEOTIDE SEQUENCE [LARGE SCALE GENOMIC DNA]</scope>
    <source>
        <strain evidence="2">233</strain>
        <tissue evidence="2">Head and thorax</tissue>
    </source>
</reference>
<dbReference type="Proteomes" id="UP001607302">
    <property type="component" value="Unassembled WGS sequence"/>
</dbReference>
<evidence type="ECO:0000313" key="2">
    <source>
        <dbReference type="EMBL" id="KAL2720297.1"/>
    </source>
</evidence>
<keyword evidence="3" id="KW-1185">Reference proteome</keyword>
<feature type="compositionally biased region" description="Basic and acidic residues" evidence="1">
    <location>
        <begin position="113"/>
        <end position="131"/>
    </location>
</feature>
<gene>
    <name evidence="2" type="ORF">V1478_010563</name>
</gene>
<name>A0ABD2AI45_VESSQ</name>
<comment type="caution">
    <text evidence="2">The sequence shown here is derived from an EMBL/GenBank/DDBJ whole genome shotgun (WGS) entry which is preliminary data.</text>
</comment>
<accession>A0ABD2AI45</accession>
<organism evidence="2 3">
    <name type="scientific">Vespula squamosa</name>
    <name type="common">Southern yellow jacket</name>
    <name type="synonym">Wasp</name>
    <dbReference type="NCBI Taxonomy" id="30214"/>
    <lineage>
        <taxon>Eukaryota</taxon>
        <taxon>Metazoa</taxon>
        <taxon>Ecdysozoa</taxon>
        <taxon>Arthropoda</taxon>
        <taxon>Hexapoda</taxon>
        <taxon>Insecta</taxon>
        <taxon>Pterygota</taxon>
        <taxon>Neoptera</taxon>
        <taxon>Endopterygota</taxon>
        <taxon>Hymenoptera</taxon>
        <taxon>Apocrita</taxon>
        <taxon>Aculeata</taxon>
        <taxon>Vespoidea</taxon>
        <taxon>Vespidae</taxon>
        <taxon>Vespinae</taxon>
        <taxon>Vespula</taxon>
    </lineage>
</organism>
<evidence type="ECO:0000256" key="1">
    <source>
        <dbReference type="SAM" id="MobiDB-lite"/>
    </source>
</evidence>
<feature type="region of interest" description="Disordered" evidence="1">
    <location>
        <begin position="108"/>
        <end position="131"/>
    </location>
</feature>
<protein>
    <submittedName>
        <fullName evidence="2">Uncharacterized protein</fullName>
    </submittedName>
</protein>
<proteinExistence type="predicted"/>
<evidence type="ECO:0000313" key="3">
    <source>
        <dbReference type="Proteomes" id="UP001607302"/>
    </source>
</evidence>